<keyword evidence="4" id="KW-0812">Transmembrane</keyword>
<dbReference type="InterPro" id="IPR001460">
    <property type="entry name" value="PCN-bd_Tpept"/>
</dbReference>
<dbReference type="Gene3D" id="3.40.710.10">
    <property type="entry name" value="DD-peptidase/beta-lactamase superfamily"/>
    <property type="match status" value="1"/>
</dbReference>
<evidence type="ECO:0000259" key="5">
    <source>
        <dbReference type="PROSITE" id="PS51178"/>
    </source>
</evidence>
<name>A0AAW9I528_CLOPF</name>
<dbReference type="GO" id="GO:0005886">
    <property type="term" value="C:plasma membrane"/>
    <property type="evidence" value="ECO:0007669"/>
    <property type="project" value="TreeGrafter"/>
</dbReference>
<proteinExistence type="inferred from homology"/>
<dbReference type="AlphaFoldDB" id="A0AAW9I528"/>
<dbReference type="SMART" id="SM00740">
    <property type="entry name" value="PASTA"/>
    <property type="match status" value="2"/>
</dbReference>
<feature type="domain" description="PASTA" evidence="5">
    <location>
        <begin position="619"/>
        <end position="677"/>
    </location>
</feature>
<dbReference type="SUPFAM" id="SSF56601">
    <property type="entry name" value="beta-lactamase/transpeptidase-like"/>
    <property type="match status" value="1"/>
</dbReference>
<dbReference type="InterPro" id="IPR011927">
    <property type="entry name" value="SpoVD_pbp"/>
</dbReference>
<dbReference type="Gene3D" id="3.30.450.330">
    <property type="match status" value="1"/>
</dbReference>
<dbReference type="InterPro" id="IPR036138">
    <property type="entry name" value="PBP_dimer_sf"/>
</dbReference>
<keyword evidence="4" id="KW-1133">Transmembrane helix</keyword>
<dbReference type="CDD" id="cd06576">
    <property type="entry name" value="PASTA_Pbp2x-like_1"/>
    <property type="match status" value="1"/>
</dbReference>
<dbReference type="PANTHER" id="PTHR30627:SF1">
    <property type="entry name" value="PEPTIDOGLYCAN D,D-TRANSPEPTIDASE FTSI"/>
    <property type="match status" value="1"/>
</dbReference>
<feature type="domain" description="PASTA" evidence="5">
    <location>
        <begin position="682"/>
        <end position="740"/>
    </location>
</feature>
<comment type="similarity">
    <text evidence="2">Belongs to the transpeptidase family.</text>
</comment>
<evidence type="ECO:0000256" key="2">
    <source>
        <dbReference type="ARBA" id="ARBA00007171"/>
    </source>
</evidence>
<keyword evidence="3 4" id="KW-0472">Membrane</keyword>
<dbReference type="PROSITE" id="PS51178">
    <property type="entry name" value="PASTA"/>
    <property type="match status" value="2"/>
</dbReference>
<dbReference type="Pfam" id="PF00905">
    <property type="entry name" value="Transpeptidase"/>
    <property type="match status" value="1"/>
</dbReference>
<comment type="subcellular location">
    <subcellularLocation>
        <location evidence="1">Membrane</location>
    </subcellularLocation>
</comment>
<evidence type="ECO:0000256" key="4">
    <source>
        <dbReference type="SAM" id="Phobius"/>
    </source>
</evidence>
<dbReference type="NCBIfam" id="TIGR02214">
    <property type="entry name" value="spoVD_pbp"/>
    <property type="match status" value="1"/>
</dbReference>
<dbReference type="Pfam" id="PF03717">
    <property type="entry name" value="PBP_dimer"/>
    <property type="match status" value="1"/>
</dbReference>
<dbReference type="PANTHER" id="PTHR30627">
    <property type="entry name" value="PEPTIDOGLYCAN D,D-TRANSPEPTIDASE"/>
    <property type="match status" value="1"/>
</dbReference>
<feature type="transmembrane region" description="Helical" evidence="4">
    <location>
        <begin position="23"/>
        <end position="46"/>
    </location>
</feature>
<sequence length="741" mass="81648">MKKKKNKGFKDYKITKSLRFGRTYWTMIVVWGLLGVLTLRLSYVMIFKHKEYGSMAEEQWKNEIKIGAKRGEILDRNGAQLAVSANVYRVDLDLKTLREDTFTKDDTDDTKKEKLNKIAGELGTALDMPKEEVYDKINTTLPSGLPATSVTLIRKIEKDKADSVKNLKIRGVIVSQDTKRYYPDNNFLAQVLGRVDADGIGQGGIEREYNAELSGLPGMRISEVARNSSGIPYSSSEFANPVDGKDVTLTVDETIQYFAEKVAEEGKKEYKADGVSIIVMNPKNGEILAMANKPDYNPNEPYKGYENFQGKDKTEKMENMWKNDAVSNTFEPGSIFKMVTASAAVQEGIAGGNETYFCPGGKNVSGTYIKCWKPEGHGTETFDQILENSCNVGFMDIGQKLGKEKLNKYIEKFGFGKQTGIDLPGETTGIVMPNDRIGPVELATISFGQTDSASSVQMMAAMNTIANGGTWIQPHIMKEISHEDPSGARVVDKTFVPKKIDNIIDQKTAMRVSEALEKTVHFGSPKRAYIEGYGIAGKTGTAEKVDPETGTYGAGYIASFAGFAPYDNPQVSLIVIIDNPKNGEHFGGIVAAPFAGELFNNIFNYMELDSSKIDKNKSKEEILPEVRGMSLDKAKAILDKDNIKYSVEDGGNSVVDMNPKPGYTIKEGDEIKLYTKTTSNYNKDVVVPDFNGLSMEKAKEILNKIGLKGTFAGEGVIKEQSISQGDVVKSGTTIEFKLDKK</sequence>
<dbReference type="Gene3D" id="3.30.10.20">
    <property type="match status" value="1"/>
</dbReference>
<dbReference type="Pfam" id="PF03793">
    <property type="entry name" value="PASTA"/>
    <property type="match status" value="2"/>
</dbReference>
<evidence type="ECO:0000313" key="6">
    <source>
        <dbReference type="EMBL" id="MDZ4999448.1"/>
    </source>
</evidence>
<dbReference type="CDD" id="cd06575">
    <property type="entry name" value="PASTA_Pbp2x-like_2"/>
    <property type="match status" value="1"/>
</dbReference>
<dbReference type="InterPro" id="IPR050515">
    <property type="entry name" value="Beta-lactam/transpept"/>
</dbReference>
<comment type="caution">
    <text evidence="6">The sequence shown here is derived from an EMBL/GenBank/DDBJ whole genome shotgun (WGS) entry which is preliminary data.</text>
</comment>
<dbReference type="InterPro" id="IPR012338">
    <property type="entry name" value="Beta-lactam/transpept-like"/>
</dbReference>
<evidence type="ECO:0000256" key="3">
    <source>
        <dbReference type="ARBA" id="ARBA00023136"/>
    </source>
</evidence>
<dbReference type="InterPro" id="IPR005311">
    <property type="entry name" value="PBP_dimer"/>
</dbReference>
<reference evidence="6" key="1">
    <citation type="submission" date="2019-11" db="EMBL/GenBank/DDBJ databases">
        <title>Characterization of Clostridium perfringens isolates from swine manure treated agricultural soils.</title>
        <authorList>
            <person name="Wushke S.T."/>
        </authorList>
    </citation>
    <scope>NUCLEOTIDE SEQUENCE</scope>
    <source>
        <strain evidence="6">X26</strain>
    </source>
</reference>
<dbReference type="Gene3D" id="3.90.1310.10">
    <property type="entry name" value="Penicillin-binding protein 2a (Domain 2)"/>
    <property type="match status" value="1"/>
</dbReference>
<dbReference type="Proteomes" id="UP001291306">
    <property type="component" value="Unassembled WGS sequence"/>
</dbReference>
<organism evidence="6 7">
    <name type="scientific">Clostridium perfringens</name>
    <dbReference type="NCBI Taxonomy" id="1502"/>
    <lineage>
        <taxon>Bacteria</taxon>
        <taxon>Bacillati</taxon>
        <taxon>Bacillota</taxon>
        <taxon>Clostridia</taxon>
        <taxon>Eubacteriales</taxon>
        <taxon>Clostridiaceae</taxon>
        <taxon>Clostridium</taxon>
    </lineage>
</organism>
<protein>
    <submittedName>
        <fullName evidence="6">Stage V sporulation protein D</fullName>
    </submittedName>
</protein>
<evidence type="ECO:0000256" key="1">
    <source>
        <dbReference type="ARBA" id="ARBA00004370"/>
    </source>
</evidence>
<accession>A0AAW9I528</accession>
<dbReference type="GO" id="GO:0071555">
    <property type="term" value="P:cell wall organization"/>
    <property type="evidence" value="ECO:0007669"/>
    <property type="project" value="TreeGrafter"/>
</dbReference>
<gene>
    <name evidence="6" type="ORF">GNF79_10095</name>
</gene>
<dbReference type="InterPro" id="IPR005543">
    <property type="entry name" value="PASTA_dom"/>
</dbReference>
<dbReference type="EMBL" id="WNVC01000032">
    <property type="protein sequence ID" value="MDZ4999448.1"/>
    <property type="molecule type" value="Genomic_DNA"/>
</dbReference>
<dbReference type="SUPFAM" id="SSF56519">
    <property type="entry name" value="Penicillin binding protein dimerisation domain"/>
    <property type="match status" value="1"/>
</dbReference>
<evidence type="ECO:0000313" key="7">
    <source>
        <dbReference type="Proteomes" id="UP001291306"/>
    </source>
</evidence>
<dbReference type="SUPFAM" id="SSF54184">
    <property type="entry name" value="Penicillin-binding protein 2x (pbp-2x), c-terminal domain"/>
    <property type="match status" value="2"/>
</dbReference>
<dbReference type="RefSeq" id="WP_322387420.1">
    <property type="nucleotide sequence ID" value="NZ_WNUO01000030.1"/>
</dbReference>
<dbReference type="GO" id="GO:0008658">
    <property type="term" value="F:penicillin binding"/>
    <property type="evidence" value="ECO:0007669"/>
    <property type="project" value="InterPro"/>
</dbReference>